<dbReference type="PANTHER" id="PTHR10000">
    <property type="entry name" value="PHOSPHOSERINE PHOSPHATASE"/>
    <property type="match status" value="1"/>
</dbReference>
<dbReference type="InterPro" id="IPR006379">
    <property type="entry name" value="HAD-SF_hydro_IIB"/>
</dbReference>
<feature type="region of interest" description="Disordered" evidence="1">
    <location>
        <begin position="558"/>
        <end position="596"/>
    </location>
</feature>
<protein>
    <submittedName>
        <fullName evidence="2">HAD-IIB family hydrolase</fullName>
    </submittedName>
</protein>
<organism evidence="2 3">
    <name type="scientific">Saccharopolyspora elongata</name>
    <dbReference type="NCBI Taxonomy" id="2530387"/>
    <lineage>
        <taxon>Bacteria</taxon>
        <taxon>Bacillati</taxon>
        <taxon>Actinomycetota</taxon>
        <taxon>Actinomycetes</taxon>
        <taxon>Pseudonocardiales</taxon>
        <taxon>Pseudonocardiaceae</taxon>
        <taxon>Saccharopolyspora</taxon>
    </lineage>
</organism>
<name>A0A4R4Y1X8_9PSEU</name>
<evidence type="ECO:0000313" key="3">
    <source>
        <dbReference type="Proteomes" id="UP000294947"/>
    </source>
</evidence>
<dbReference type="GO" id="GO:0005829">
    <property type="term" value="C:cytosol"/>
    <property type="evidence" value="ECO:0007669"/>
    <property type="project" value="TreeGrafter"/>
</dbReference>
<accession>A0A4R4Y1X8</accession>
<dbReference type="InterPro" id="IPR036412">
    <property type="entry name" value="HAD-like_sf"/>
</dbReference>
<evidence type="ECO:0000256" key="1">
    <source>
        <dbReference type="SAM" id="MobiDB-lite"/>
    </source>
</evidence>
<dbReference type="GO" id="GO:0016791">
    <property type="term" value="F:phosphatase activity"/>
    <property type="evidence" value="ECO:0007669"/>
    <property type="project" value="TreeGrafter"/>
</dbReference>
<feature type="compositionally biased region" description="Basic and acidic residues" evidence="1">
    <location>
        <begin position="558"/>
        <end position="576"/>
    </location>
</feature>
<dbReference type="NCBIfam" id="TIGR01484">
    <property type="entry name" value="HAD-SF-IIB"/>
    <property type="match status" value="1"/>
</dbReference>
<keyword evidence="3" id="KW-1185">Reference proteome</keyword>
<feature type="compositionally biased region" description="Basic and acidic residues" evidence="1">
    <location>
        <begin position="8"/>
        <end position="24"/>
    </location>
</feature>
<feature type="compositionally biased region" description="Basic residues" evidence="1">
    <location>
        <begin position="253"/>
        <end position="266"/>
    </location>
</feature>
<dbReference type="EMBL" id="SMKW01000090">
    <property type="protein sequence ID" value="TDD38066.1"/>
    <property type="molecule type" value="Genomic_DNA"/>
</dbReference>
<dbReference type="Pfam" id="PF08282">
    <property type="entry name" value="Hydrolase_3"/>
    <property type="match status" value="1"/>
</dbReference>
<dbReference type="SUPFAM" id="SSF56784">
    <property type="entry name" value="HAD-like"/>
    <property type="match status" value="1"/>
</dbReference>
<dbReference type="Proteomes" id="UP000294947">
    <property type="component" value="Unassembled WGS sequence"/>
</dbReference>
<feature type="compositionally biased region" description="Basic residues" evidence="1">
    <location>
        <begin position="90"/>
        <end position="103"/>
    </location>
</feature>
<evidence type="ECO:0000313" key="2">
    <source>
        <dbReference type="EMBL" id="TDD38066.1"/>
    </source>
</evidence>
<dbReference type="AlphaFoldDB" id="A0A4R4Y1X8"/>
<feature type="region of interest" description="Disordered" evidence="1">
    <location>
        <begin position="1"/>
        <end position="278"/>
    </location>
</feature>
<dbReference type="Gene3D" id="3.40.50.1000">
    <property type="entry name" value="HAD superfamily/HAD-like"/>
    <property type="match status" value="1"/>
</dbReference>
<keyword evidence="2" id="KW-0378">Hydrolase</keyword>
<proteinExistence type="predicted"/>
<feature type="compositionally biased region" description="Basic residues" evidence="1">
    <location>
        <begin position="164"/>
        <end position="176"/>
    </location>
</feature>
<sequence>MGPRGHRRDLPPRRAADRGRPRADRRGRRARGQVGADGRPPPAVGGRRHRRAPRPRSRSRRGVRGAEHAGRARGPVRAGDRAVALPERSPRRRGRRAGRRRARRDLLRVRGPAVPRGGGRGTRSAGALCEQTGSAQRDRRQAAGGSAPHQGAAQAFRRGTATPGRRRAARARRRGARLGPVRPGELHPEHRRQLHQPGAPRRGGGRRGGAGPARHAGPPRDGDGAGIGARQGGLRLRLAVDHGRGGDGDGAPHRGRRRGRAARRVPPHGPARLPAGTADRERLVKAGSARVPVPIDLVATDLDGTLLTGDGELGDRVRAAVRRAQQHGVHVAFITGRPFRETISMLARAGLRGFTAASNGALISDERGEIRYEQVLTTTSAAWAVERLRAGIGSVSIGAVSAEELALDPDFPADLVSDWRDQLGAGSVPDLVRGGRVLKLLVAHPNRSAGELAAATAELLGGGFAVTYSTTRFLEVSHRSADKGVAVELIADALQVELSRVACVGDMPNDLPMLGRGGLAVAVANAADSVLAAADLVIPTNEEHGVATLLDAVVEQRRAARAGARERPPPPQREVDCSDSAGVLDDSEPISRRPTT</sequence>
<dbReference type="PANTHER" id="PTHR10000:SF8">
    <property type="entry name" value="HAD SUPERFAMILY HYDROLASE-LIKE, TYPE 3"/>
    <property type="match status" value="1"/>
</dbReference>
<gene>
    <name evidence="2" type="ORF">E1288_39575</name>
</gene>
<comment type="caution">
    <text evidence="2">The sequence shown here is derived from an EMBL/GenBank/DDBJ whole genome shotgun (WGS) entry which is preliminary data.</text>
</comment>
<dbReference type="GO" id="GO:0000287">
    <property type="term" value="F:magnesium ion binding"/>
    <property type="evidence" value="ECO:0007669"/>
    <property type="project" value="TreeGrafter"/>
</dbReference>
<dbReference type="InterPro" id="IPR023214">
    <property type="entry name" value="HAD_sf"/>
</dbReference>
<feature type="compositionally biased region" description="Basic residues" evidence="1">
    <location>
        <begin position="46"/>
        <end position="63"/>
    </location>
</feature>
<dbReference type="PROSITE" id="PS01228">
    <property type="entry name" value="COF_1"/>
    <property type="match status" value="1"/>
</dbReference>
<reference evidence="2 3" key="1">
    <citation type="submission" date="2019-03" db="EMBL/GenBank/DDBJ databases">
        <title>Draft genome sequences of novel Actinobacteria.</title>
        <authorList>
            <person name="Sahin N."/>
            <person name="Ay H."/>
            <person name="Saygin H."/>
        </authorList>
    </citation>
    <scope>NUCLEOTIDE SEQUENCE [LARGE SCALE GENOMIC DNA]</scope>
    <source>
        <strain evidence="2 3">7K502</strain>
    </source>
</reference>
<dbReference type="OrthoDB" id="3180855at2"/>
<dbReference type="Gene3D" id="3.30.1240.10">
    <property type="match status" value="1"/>
</dbReference>
<feature type="compositionally biased region" description="Basic and acidic residues" evidence="1">
    <location>
        <begin position="238"/>
        <end position="252"/>
    </location>
</feature>